<comment type="caution">
    <text evidence="2">The sequence shown here is derived from an EMBL/GenBank/DDBJ whole genome shotgun (WGS) entry which is preliminary data.</text>
</comment>
<evidence type="ECO:0000313" key="3">
    <source>
        <dbReference type="Proteomes" id="UP001152562"/>
    </source>
</evidence>
<dbReference type="EMBL" id="CALOZG010000010">
    <property type="protein sequence ID" value="CAH4030624.1"/>
    <property type="molecule type" value="Genomic_DNA"/>
</dbReference>
<protein>
    <submittedName>
        <fullName evidence="2">Uncharacterized protein</fullName>
    </submittedName>
</protein>
<keyword evidence="3" id="KW-1185">Reference proteome</keyword>
<dbReference type="AlphaFoldDB" id="A0A9P0TJY9"/>
<accession>A0A9P0TJY9</accession>
<evidence type="ECO:0000256" key="1">
    <source>
        <dbReference type="SAM" id="MobiDB-lite"/>
    </source>
</evidence>
<proteinExistence type="predicted"/>
<organism evidence="2 3">
    <name type="scientific">Pieris brassicae</name>
    <name type="common">White butterfly</name>
    <name type="synonym">Large white butterfly</name>
    <dbReference type="NCBI Taxonomy" id="7116"/>
    <lineage>
        <taxon>Eukaryota</taxon>
        <taxon>Metazoa</taxon>
        <taxon>Ecdysozoa</taxon>
        <taxon>Arthropoda</taxon>
        <taxon>Hexapoda</taxon>
        <taxon>Insecta</taxon>
        <taxon>Pterygota</taxon>
        <taxon>Neoptera</taxon>
        <taxon>Endopterygota</taxon>
        <taxon>Lepidoptera</taxon>
        <taxon>Glossata</taxon>
        <taxon>Ditrysia</taxon>
        <taxon>Papilionoidea</taxon>
        <taxon>Pieridae</taxon>
        <taxon>Pierinae</taxon>
        <taxon>Pieris</taxon>
    </lineage>
</organism>
<reference evidence="2" key="1">
    <citation type="submission" date="2022-05" db="EMBL/GenBank/DDBJ databases">
        <authorList>
            <person name="Okamura Y."/>
        </authorList>
    </citation>
    <scope>NUCLEOTIDE SEQUENCE</scope>
</reference>
<feature type="region of interest" description="Disordered" evidence="1">
    <location>
        <begin position="33"/>
        <end position="77"/>
    </location>
</feature>
<dbReference type="Proteomes" id="UP001152562">
    <property type="component" value="Unassembled WGS sequence"/>
</dbReference>
<name>A0A9P0TJY9_PIEBR</name>
<sequence length="90" mass="10012">MIKKNAQERGEPKKSLLTMGQFRNELAFVLCNRGPTKDAKRGRPSTSSLEEELLSKKRKGSPAPPPPKDIRKDGAEHWPTVVLSQICDNA</sequence>
<gene>
    <name evidence="2" type="ORF">PIBRA_LOCUS7253</name>
</gene>
<evidence type="ECO:0000313" key="2">
    <source>
        <dbReference type="EMBL" id="CAH4030624.1"/>
    </source>
</evidence>